<accession>B2TKK1</accession>
<dbReference type="AlphaFoldDB" id="B2TKK1"/>
<sequence>MNNLKHTKIGITSFILISIVVINTISSVVCPLKMPYVNPSAIEILGMTMISLISFILGLIAMFQKGSKKILPKITVIISGIFLIPAIAGLVKGIFLRLTI</sequence>
<keyword evidence="1" id="KW-1133">Transmembrane helix</keyword>
<gene>
    <name evidence="2" type="ordered locus">CLL_A0601</name>
</gene>
<keyword evidence="1" id="KW-0812">Transmembrane</keyword>
<reference evidence="2" key="1">
    <citation type="submission" date="2009-06" db="EMBL/GenBank/DDBJ databases">
        <authorList>
            <consortium name="US DOE Joint Genome Institute (JGI-PGF)"/>
            <person name="Lucas S."/>
            <person name="Copeland A."/>
            <person name="Lapidus A."/>
            <person name="Glavina del Rio T."/>
            <person name="Dalin E."/>
            <person name="Tice H."/>
            <person name="Bruce D."/>
            <person name="Goodwin L."/>
            <person name="Pitluck S."/>
            <person name="Kyrpides N."/>
            <person name="Mavromatis K."/>
            <person name="Ivanova N."/>
            <person name="Saunders E."/>
            <person name="Brettin T."/>
            <person name="Detter J.C."/>
            <person name="Han C."/>
            <person name="Larimer F."/>
            <person name="Land M."/>
            <person name="Hauser L."/>
            <person name="Markowitz V."/>
            <person name="Cheng J.-F."/>
            <person name="Hugenholtz P."/>
            <person name="Woyke T."/>
            <person name="Wu D."/>
            <person name="Gronow S."/>
            <person name="Klenk H.-P."/>
            <person name="Eisen J.A."/>
        </authorList>
    </citation>
    <scope>NUCLEOTIDE SEQUENCE</scope>
    <source>
        <strain evidence="2">Eklund 17B</strain>
    </source>
</reference>
<feature type="transmembrane region" description="Helical" evidence="1">
    <location>
        <begin position="41"/>
        <end position="62"/>
    </location>
</feature>
<organism evidence="2">
    <name type="scientific">Clostridium botulinum (strain Eklund 17B / Type B)</name>
    <dbReference type="NCBI Taxonomy" id="935198"/>
    <lineage>
        <taxon>Bacteria</taxon>
        <taxon>Bacillati</taxon>
        <taxon>Bacillota</taxon>
        <taxon>Clostridia</taxon>
        <taxon>Eubacteriales</taxon>
        <taxon>Clostridiaceae</taxon>
        <taxon>Clostridium</taxon>
    </lineage>
</organism>
<dbReference type="HOGENOM" id="CLU_2300847_0_0_9"/>
<proteinExistence type="predicted"/>
<name>B2TKK1_CLOBB</name>
<feature type="transmembrane region" description="Helical" evidence="1">
    <location>
        <begin position="9"/>
        <end position="29"/>
    </location>
</feature>
<evidence type="ECO:0000256" key="1">
    <source>
        <dbReference type="SAM" id="Phobius"/>
    </source>
</evidence>
<feature type="transmembrane region" description="Helical" evidence="1">
    <location>
        <begin position="74"/>
        <end position="95"/>
    </location>
</feature>
<protein>
    <submittedName>
        <fullName evidence="2">Uncharacterized protein</fullName>
    </submittedName>
</protein>
<dbReference type="KEGG" id="cbk:CLL_A0601"/>
<keyword evidence="1" id="KW-0472">Membrane</keyword>
<evidence type="ECO:0000313" key="2">
    <source>
        <dbReference type="EMBL" id="ACD22126.1"/>
    </source>
</evidence>
<dbReference type="EMBL" id="CP001056">
    <property type="protein sequence ID" value="ACD22126.1"/>
    <property type="molecule type" value="Genomic_DNA"/>
</dbReference>
<reference evidence="2" key="2">
    <citation type="submission" date="2009-08" db="EMBL/GenBank/DDBJ databases">
        <authorList>
            <person name="Shrivastava S."/>
            <person name="Brinkac L.M."/>
            <person name="Dodson R.J."/>
            <person name="Harkins D.M."/>
            <person name="Durkin A.S."/>
            <person name="Sutton G."/>
        </authorList>
    </citation>
    <scope>NUCLEOTIDE SEQUENCE</scope>
    <source>
        <strain evidence="2">Eklund 17B</strain>
    </source>
</reference>